<dbReference type="EMBL" id="WNDQ01000017">
    <property type="protein sequence ID" value="KAF1021839.1"/>
    <property type="molecule type" value="Genomic_DNA"/>
</dbReference>
<dbReference type="Proteomes" id="UP000461670">
    <property type="component" value="Unassembled WGS sequence"/>
</dbReference>
<evidence type="ECO:0000256" key="1">
    <source>
        <dbReference type="PIRSR" id="PIRSR601310-1"/>
    </source>
</evidence>
<accession>A0A7V8FPM4</accession>
<dbReference type="InterPro" id="IPR019808">
    <property type="entry name" value="Histidine_triad_CS"/>
</dbReference>
<dbReference type="GO" id="GO:0003824">
    <property type="term" value="F:catalytic activity"/>
    <property type="evidence" value="ECO:0007669"/>
    <property type="project" value="InterPro"/>
</dbReference>
<dbReference type="PROSITE" id="PS51084">
    <property type="entry name" value="HIT_2"/>
    <property type="match status" value="1"/>
</dbReference>
<dbReference type="InterPro" id="IPR011146">
    <property type="entry name" value="HIT-like"/>
</dbReference>
<feature type="short sequence motif" description="Histidine triad motif" evidence="2 3">
    <location>
        <begin position="118"/>
        <end position="122"/>
    </location>
</feature>
<sequence>MSSSTASTVSPHGTAGHDPSCLFCKIAAGQIPARKVYEDDELLAFHDIAPWAPVHFLVIPKRHVPSLAHVDEGDAALLGRILTLAPRLAAEQGCRPYPEGGFRVQVNTGSDGGQEVHHLHVHVIGGPRPWAKG</sequence>
<evidence type="ECO:0000313" key="5">
    <source>
        <dbReference type="EMBL" id="KAF1021839.1"/>
    </source>
</evidence>
<protein>
    <submittedName>
        <fullName evidence="5">Purine nucleoside phosphoramidase</fullName>
    </submittedName>
</protein>
<comment type="caution">
    <text evidence="5">The sequence shown here is derived from an EMBL/GenBank/DDBJ whole genome shotgun (WGS) entry which is preliminary data.</text>
</comment>
<dbReference type="SUPFAM" id="SSF54197">
    <property type="entry name" value="HIT-like"/>
    <property type="match status" value="1"/>
</dbReference>
<dbReference type="Gene3D" id="3.30.428.10">
    <property type="entry name" value="HIT-like"/>
    <property type="match status" value="1"/>
</dbReference>
<evidence type="ECO:0000313" key="6">
    <source>
        <dbReference type="Proteomes" id="UP000461670"/>
    </source>
</evidence>
<dbReference type="CDD" id="cd01276">
    <property type="entry name" value="PKCI_related"/>
    <property type="match status" value="1"/>
</dbReference>
<dbReference type="PANTHER" id="PTHR23089">
    <property type="entry name" value="HISTIDINE TRIAD HIT PROTEIN"/>
    <property type="match status" value="1"/>
</dbReference>
<dbReference type="InterPro" id="IPR001310">
    <property type="entry name" value="Histidine_triad_HIT"/>
</dbReference>
<name>A0A7V8FPM4_9BURK</name>
<evidence type="ECO:0000256" key="3">
    <source>
        <dbReference type="PROSITE-ProRule" id="PRU00464"/>
    </source>
</evidence>
<dbReference type="AlphaFoldDB" id="A0A7V8FPM4"/>
<dbReference type="InterPro" id="IPR036265">
    <property type="entry name" value="HIT-like_sf"/>
</dbReference>
<feature type="domain" description="HIT" evidence="4">
    <location>
        <begin position="22"/>
        <end position="133"/>
    </location>
</feature>
<feature type="active site" description="Tele-AMP-histidine intermediate" evidence="1">
    <location>
        <position position="120"/>
    </location>
</feature>
<proteinExistence type="predicted"/>
<evidence type="ECO:0000259" key="4">
    <source>
        <dbReference type="PROSITE" id="PS51084"/>
    </source>
</evidence>
<reference evidence="6" key="1">
    <citation type="journal article" date="2020" name="MBio">
        <title>Horizontal gene transfer to a defensive symbiont with a reduced genome amongst a multipartite beetle microbiome.</title>
        <authorList>
            <person name="Waterworth S.C."/>
            <person name="Florez L.V."/>
            <person name="Rees E.R."/>
            <person name="Hertweck C."/>
            <person name="Kaltenpoth M."/>
            <person name="Kwan J.C."/>
        </authorList>
    </citation>
    <scope>NUCLEOTIDE SEQUENCE [LARGE SCALE GENOMIC DNA]</scope>
</reference>
<dbReference type="PROSITE" id="PS00892">
    <property type="entry name" value="HIT_1"/>
    <property type="match status" value="1"/>
</dbReference>
<dbReference type="Pfam" id="PF01230">
    <property type="entry name" value="HIT"/>
    <property type="match status" value="1"/>
</dbReference>
<gene>
    <name evidence="5" type="ORF">GAK30_01527</name>
</gene>
<organism evidence="5 6">
    <name type="scientific">Paracidovorax wautersii</name>
    <dbReference type="NCBI Taxonomy" id="1177982"/>
    <lineage>
        <taxon>Bacteria</taxon>
        <taxon>Pseudomonadati</taxon>
        <taxon>Pseudomonadota</taxon>
        <taxon>Betaproteobacteria</taxon>
        <taxon>Burkholderiales</taxon>
        <taxon>Comamonadaceae</taxon>
        <taxon>Paracidovorax</taxon>
    </lineage>
</organism>
<dbReference type="PRINTS" id="PR00332">
    <property type="entry name" value="HISTRIAD"/>
</dbReference>
<evidence type="ECO:0000256" key="2">
    <source>
        <dbReference type="PIRSR" id="PIRSR601310-3"/>
    </source>
</evidence>